<dbReference type="Proteomes" id="UP000815677">
    <property type="component" value="Unassembled WGS sequence"/>
</dbReference>
<gene>
    <name evidence="3" type="ORF">MCHLO_07615</name>
</gene>
<feature type="signal peptide" evidence="2">
    <location>
        <begin position="1"/>
        <end position="22"/>
    </location>
</feature>
<dbReference type="InterPro" id="IPR036188">
    <property type="entry name" value="FAD/NAD-bd_sf"/>
</dbReference>
<dbReference type="PANTHER" id="PTHR34587">
    <property type="entry name" value="VWFA DOMAIN-CONTAINING PROTEIN"/>
    <property type="match status" value="1"/>
</dbReference>
<sequence length="426" mass="43343">MKFSASFSSLLTLAVLASGAFARPAANAELREMQRRANAQALQSSTTLDPSVIQNVDDGQNPPTAGQTAAVVSQNNFINFCAQTLPATPLTNGLQLTTGSCNPTPIGLIPSSDKMPSGKFQNPKNGDTIPANQAFTITLAVKNIQLGDFTNAQQTYFANPQTLNAQGEIIGHTHFVIEAIDSLDSTAVTDPTQFTFFKGVDDAQDADGNVSVNVTAGVPAGTYRMGTIVAASTHQPAIVPIAQHGLLDDVVYFTASDSGAAAGGAGGNNAAAGGAAGNAGAGAGKGAGKGAAAATTAAASTATAAKGQAGKGQQAKGGQAAKARKSAVASCIALPWVEYVPPSIAYPHPARRHDTRPCVSFLPLATTRMWPFASTSPALKAVNRLEAEYDFVVVGGGTAGCVLARRLSEHGNHTVLLVERGDAGDS</sequence>
<evidence type="ECO:0008006" key="5">
    <source>
        <dbReference type="Google" id="ProtNLM"/>
    </source>
</evidence>
<feature type="compositionally biased region" description="Polar residues" evidence="1">
    <location>
        <begin position="40"/>
        <end position="66"/>
    </location>
</feature>
<dbReference type="SUPFAM" id="SSF51905">
    <property type="entry name" value="FAD/NAD(P)-binding domain"/>
    <property type="match status" value="1"/>
</dbReference>
<evidence type="ECO:0000256" key="1">
    <source>
        <dbReference type="SAM" id="MobiDB-lite"/>
    </source>
</evidence>
<dbReference type="EMBL" id="DF846396">
    <property type="protein sequence ID" value="GAT50369.1"/>
    <property type="molecule type" value="Genomic_DNA"/>
</dbReference>
<keyword evidence="4" id="KW-1185">Reference proteome</keyword>
<accession>A0ABQ0LGY4</accession>
<dbReference type="Gene3D" id="3.50.50.60">
    <property type="entry name" value="FAD/NAD(P)-binding domain"/>
    <property type="match status" value="1"/>
</dbReference>
<feature type="chain" id="PRO_5046887733" description="Glucose-methanol-choline oxidoreductase N-terminal domain-containing protein" evidence="2">
    <location>
        <begin position="23"/>
        <end position="426"/>
    </location>
</feature>
<organism evidence="3 4">
    <name type="scientific">Mycena chlorophos</name>
    <name type="common">Agaric fungus</name>
    <name type="synonym">Agaricus chlorophos</name>
    <dbReference type="NCBI Taxonomy" id="658473"/>
    <lineage>
        <taxon>Eukaryota</taxon>
        <taxon>Fungi</taxon>
        <taxon>Dikarya</taxon>
        <taxon>Basidiomycota</taxon>
        <taxon>Agaricomycotina</taxon>
        <taxon>Agaricomycetes</taxon>
        <taxon>Agaricomycetidae</taxon>
        <taxon>Agaricales</taxon>
        <taxon>Marasmiineae</taxon>
        <taxon>Mycenaceae</taxon>
        <taxon>Mycena</taxon>
    </lineage>
</organism>
<dbReference type="InterPro" id="IPR053216">
    <property type="entry name" value="Appressorial_penetr-assoc"/>
</dbReference>
<dbReference type="Pfam" id="PF13450">
    <property type="entry name" value="NAD_binding_8"/>
    <property type="match status" value="1"/>
</dbReference>
<evidence type="ECO:0000313" key="4">
    <source>
        <dbReference type="Proteomes" id="UP000815677"/>
    </source>
</evidence>
<name>A0ABQ0LGY4_MYCCL</name>
<protein>
    <recommendedName>
        <fullName evidence="5">Glucose-methanol-choline oxidoreductase N-terminal domain-containing protein</fullName>
    </recommendedName>
</protein>
<reference evidence="3" key="1">
    <citation type="submission" date="2014-09" db="EMBL/GenBank/DDBJ databases">
        <title>Genome sequence of the luminous mushroom Mycena chlorophos for searching fungal bioluminescence genes.</title>
        <authorList>
            <person name="Tanaka Y."/>
            <person name="Kasuga D."/>
            <person name="Oba Y."/>
            <person name="Hase S."/>
            <person name="Sato K."/>
            <person name="Oba Y."/>
            <person name="Sakakibara Y."/>
        </authorList>
    </citation>
    <scope>NUCLEOTIDE SEQUENCE</scope>
</reference>
<evidence type="ECO:0000313" key="3">
    <source>
        <dbReference type="EMBL" id="GAT50369.1"/>
    </source>
</evidence>
<dbReference type="PANTHER" id="PTHR34587:SF2">
    <property type="entry name" value="G-PROTEIN COUPLED RECEPTORS FAMILY 1 PROFILE DOMAIN-CONTAINING PROTEIN"/>
    <property type="match status" value="1"/>
</dbReference>
<keyword evidence="2" id="KW-0732">Signal</keyword>
<proteinExistence type="predicted"/>
<feature type="region of interest" description="Disordered" evidence="1">
    <location>
        <begin position="38"/>
        <end position="66"/>
    </location>
</feature>
<evidence type="ECO:0000256" key="2">
    <source>
        <dbReference type="SAM" id="SignalP"/>
    </source>
</evidence>